<evidence type="ECO:0000313" key="10">
    <source>
        <dbReference type="Proteomes" id="UP000472372"/>
    </source>
</evidence>
<gene>
    <name evidence="9" type="ORF">PTTW11_01461</name>
</gene>
<dbReference type="InterPro" id="IPR017972">
    <property type="entry name" value="Cyt_P450_CS"/>
</dbReference>
<feature type="binding site" description="axial binding residue" evidence="7">
    <location>
        <position position="440"/>
    </location>
    <ligand>
        <name>heme</name>
        <dbReference type="ChEBI" id="CHEBI:30413"/>
    </ligand>
    <ligandPart>
        <name>Fe</name>
        <dbReference type="ChEBI" id="CHEBI:18248"/>
    </ligandPart>
</feature>
<evidence type="ECO:0000313" key="9">
    <source>
        <dbReference type="EMBL" id="CAE7002917.1"/>
    </source>
</evidence>
<comment type="similarity">
    <text evidence="3 8">Belongs to the cytochrome P450 family.</text>
</comment>
<evidence type="ECO:0000256" key="8">
    <source>
        <dbReference type="RuleBase" id="RU000461"/>
    </source>
</evidence>
<dbReference type="Gene3D" id="1.10.630.10">
    <property type="entry name" value="Cytochrome P450"/>
    <property type="match status" value="1"/>
</dbReference>
<keyword evidence="7 8" id="KW-0349">Heme</keyword>
<comment type="pathway">
    <text evidence="2">Mycotoxin biosynthesis.</text>
</comment>
<reference evidence="9" key="1">
    <citation type="submission" date="2021-02" db="EMBL/GenBank/DDBJ databases">
        <authorList>
            <person name="Syme A R."/>
            <person name="Syme A R."/>
            <person name="Moolhuijzen P."/>
        </authorList>
    </citation>
    <scope>NUCLEOTIDE SEQUENCE</scope>
    <source>
        <strain evidence="9">W1-1</strain>
    </source>
</reference>
<dbReference type="PRINTS" id="PR00465">
    <property type="entry name" value="EP450IV"/>
</dbReference>
<proteinExistence type="inferred from homology"/>
<keyword evidence="5 8" id="KW-0560">Oxidoreductase</keyword>
<dbReference type="PANTHER" id="PTHR46206:SF7">
    <property type="entry name" value="P450, PUTATIVE (EUROFUNG)-RELATED"/>
    <property type="match status" value="1"/>
</dbReference>
<sequence length="497" mass="55969">MDSQALAQLTHRLQAVAIATLIFAICAYVHRLKRKAQLGSLPALSTLSGEKQRQAYLTSATQMYQDGYTKFKTSVYRITQEEGVENVVIPVSLLPELRNLSDGVLSFSVAFRTLLETKYTKLNLELPAGIHAIKTDLTRSLTRLNPIISLEVDVAMRQYMPPCEDWTEVNIYKTFMFVVSQVSGRVFVGPELFYLTATVTALKQLYPWLKPFLAHRLPEVVQLRKCQQRLSEFVLPILEERMTAKAKDPNWQEPDDMLQWIITRSGGNEASGKGLIDDIASFQITLIFGAIHTTTLTATNILYTLVVTPEYIDPIREEMRNVIAENGGIVTSRALQQMEKLDSFMREVNRFYAPGITAFSRRALKGITLSNGQYIPPGVTIEVPSAAIHRDDEYFPSGDEFDGFRSYKLCASGKEADIARNQFVTTNETNLAFGYGRHTCPGRFFAANEIKMILVRLILDYDVKMPNGETERYAQVDVGVASMPDTEKTLAFKRVKV</sequence>
<dbReference type="Proteomes" id="UP000472372">
    <property type="component" value="Chromosome 1"/>
</dbReference>
<evidence type="ECO:0000256" key="1">
    <source>
        <dbReference type="ARBA" id="ARBA00001971"/>
    </source>
</evidence>
<dbReference type="InterPro" id="IPR001128">
    <property type="entry name" value="Cyt_P450"/>
</dbReference>
<dbReference type="SUPFAM" id="SSF48264">
    <property type="entry name" value="Cytochrome P450"/>
    <property type="match status" value="1"/>
</dbReference>
<keyword evidence="8" id="KW-0503">Monooxygenase</keyword>
<keyword evidence="6 7" id="KW-0408">Iron</keyword>
<evidence type="ECO:0000256" key="2">
    <source>
        <dbReference type="ARBA" id="ARBA00004685"/>
    </source>
</evidence>
<evidence type="ECO:0000256" key="5">
    <source>
        <dbReference type="ARBA" id="ARBA00023002"/>
    </source>
</evidence>
<evidence type="ECO:0000256" key="3">
    <source>
        <dbReference type="ARBA" id="ARBA00010617"/>
    </source>
</evidence>
<organism evidence="9 10">
    <name type="scientific">Pyrenophora teres f. teres</name>
    <dbReference type="NCBI Taxonomy" id="97479"/>
    <lineage>
        <taxon>Eukaryota</taxon>
        <taxon>Fungi</taxon>
        <taxon>Dikarya</taxon>
        <taxon>Ascomycota</taxon>
        <taxon>Pezizomycotina</taxon>
        <taxon>Dothideomycetes</taxon>
        <taxon>Pleosporomycetidae</taxon>
        <taxon>Pleosporales</taxon>
        <taxon>Pleosporineae</taxon>
        <taxon>Pleosporaceae</taxon>
        <taxon>Pyrenophora</taxon>
    </lineage>
</organism>
<dbReference type="InterPro" id="IPR002403">
    <property type="entry name" value="Cyt_P450_E_grp-IV"/>
</dbReference>
<dbReference type="InterPro" id="IPR036396">
    <property type="entry name" value="Cyt_P450_sf"/>
</dbReference>
<dbReference type="GO" id="GO:0004497">
    <property type="term" value="F:monooxygenase activity"/>
    <property type="evidence" value="ECO:0007669"/>
    <property type="project" value="UniProtKB-KW"/>
</dbReference>
<dbReference type="EMBL" id="HG992977">
    <property type="protein sequence ID" value="CAE7002917.1"/>
    <property type="molecule type" value="Genomic_DNA"/>
</dbReference>
<dbReference type="GO" id="GO:0005506">
    <property type="term" value="F:iron ion binding"/>
    <property type="evidence" value="ECO:0007669"/>
    <property type="project" value="InterPro"/>
</dbReference>
<keyword evidence="4 7" id="KW-0479">Metal-binding</keyword>
<dbReference type="PANTHER" id="PTHR46206">
    <property type="entry name" value="CYTOCHROME P450"/>
    <property type="match status" value="1"/>
</dbReference>
<name>A0A6S6VI57_9PLEO</name>
<dbReference type="AlphaFoldDB" id="A0A6S6VI57"/>
<protein>
    <submittedName>
        <fullName evidence="9">CypX</fullName>
    </submittedName>
</protein>
<dbReference type="GO" id="GO:0016705">
    <property type="term" value="F:oxidoreductase activity, acting on paired donors, with incorporation or reduction of molecular oxygen"/>
    <property type="evidence" value="ECO:0007669"/>
    <property type="project" value="InterPro"/>
</dbReference>
<comment type="cofactor">
    <cofactor evidence="1 7">
        <name>heme</name>
        <dbReference type="ChEBI" id="CHEBI:30413"/>
    </cofactor>
</comment>
<dbReference type="CDD" id="cd11041">
    <property type="entry name" value="CYP503A1-like"/>
    <property type="match status" value="1"/>
</dbReference>
<evidence type="ECO:0000256" key="7">
    <source>
        <dbReference type="PIRSR" id="PIRSR602403-1"/>
    </source>
</evidence>
<accession>A0A6S6VI57</accession>
<evidence type="ECO:0000256" key="4">
    <source>
        <dbReference type="ARBA" id="ARBA00022723"/>
    </source>
</evidence>
<evidence type="ECO:0000256" key="6">
    <source>
        <dbReference type="ARBA" id="ARBA00023004"/>
    </source>
</evidence>
<dbReference type="GO" id="GO:0020037">
    <property type="term" value="F:heme binding"/>
    <property type="evidence" value="ECO:0007669"/>
    <property type="project" value="InterPro"/>
</dbReference>
<dbReference type="PROSITE" id="PS00086">
    <property type="entry name" value="CYTOCHROME_P450"/>
    <property type="match status" value="1"/>
</dbReference>
<dbReference type="Pfam" id="PF00067">
    <property type="entry name" value="p450"/>
    <property type="match status" value="1"/>
</dbReference>